<keyword evidence="6" id="KW-1185">Reference proteome</keyword>
<dbReference type="Gene3D" id="2.130.10.10">
    <property type="entry name" value="YVTN repeat-like/Quinoprotein amine dehydrogenase"/>
    <property type="match status" value="1"/>
</dbReference>
<sequence length="356" mass="38809">MEDSETLEIYKFPQAKYIDALRWFSPLSAFSKFVVLALHDSDSDISTIEIKTLNLSNQSKPFLQLHSSWTSPSRVSSLRVSQTPHKPILSASTFDGSLHFLFAHPVEVSLDSEISVGEKGFHIGPISGIDLFGNNGVECVSVGEDGRVNLVSLGGDSKASYRQVFDSQGLVSYTAVKWASPTEFVTGGLGDSLQWWDLRKPGGVVSQFKGSWAHGNTSGIVHSIDIHPSRKHVCVAGGSSGAVFAWDLRRQQQQILLSGSGHGEAKPHSFSESEIWEVQYDCYTPSSDIGNTSSAQILPVMTCSEDGILAIVEKDVEPEQILAEPCAVNSFDINLQNPSDVICSLEWESVAYLSRQ</sequence>
<dbReference type="SUPFAM" id="SSF50978">
    <property type="entry name" value="WD40 repeat-like"/>
    <property type="match status" value="1"/>
</dbReference>
<dbReference type="InterPro" id="IPR015943">
    <property type="entry name" value="WD40/YVTN_repeat-like_dom_sf"/>
</dbReference>
<accession>A0A7J7MJK2</accession>
<protein>
    <submittedName>
        <fullName evidence="5">Uncharacterized protein</fullName>
    </submittedName>
</protein>
<dbReference type="FunFam" id="2.130.10.10:FF:000683">
    <property type="entry name" value="WD-40 repeat protein family"/>
    <property type="match status" value="1"/>
</dbReference>
<dbReference type="InterPro" id="IPR036322">
    <property type="entry name" value="WD40_repeat_dom_sf"/>
</dbReference>
<dbReference type="Proteomes" id="UP000541444">
    <property type="component" value="Unassembled WGS sequence"/>
</dbReference>
<evidence type="ECO:0000256" key="3">
    <source>
        <dbReference type="ARBA" id="ARBA00022737"/>
    </source>
</evidence>
<dbReference type="PANTHER" id="PTHR22652">
    <property type="entry name" value="NUCLEOPORIN NUP43"/>
    <property type="match status" value="1"/>
</dbReference>
<evidence type="ECO:0000256" key="1">
    <source>
        <dbReference type="ARBA" id="ARBA00004123"/>
    </source>
</evidence>
<gene>
    <name evidence="5" type="ORF">GIB67_035749</name>
</gene>
<evidence type="ECO:0000313" key="5">
    <source>
        <dbReference type="EMBL" id="KAF6155002.1"/>
    </source>
</evidence>
<dbReference type="AlphaFoldDB" id="A0A7J7MJK2"/>
<proteinExistence type="predicted"/>
<keyword evidence="4" id="KW-0539">Nucleus</keyword>
<evidence type="ECO:0000313" key="6">
    <source>
        <dbReference type="Proteomes" id="UP000541444"/>
    </source>
</evidence>
<comment type="caution">
    <text evidence="5">The sequence shown here is derived from an EMBL/GenBank/DDBJ whole genome shotgun (WGS) entry which is preliminary data.</text>
</comment>
<dbReference type="OrthoDB" id="9890280at2759"/>
<comment type="subcellular location">
    <subcellularLocation>
        <location evidence="1">Nucleus</location>
    </subcellularLocation>
</comment>
<organism evidence="5 6">
    <name type="scientific">Kingdonia uniflora</name>
    <dbReference type="NCBI Taxonomy" id="39325"/>
    <lineage>
        <taxon>Eukaryota</taxon>
        <taxon>Viridiplantae</taxon>
        <taxon>Streptophyta</taxon>
        <taxon>Embryophyta</taxon>
        <taxon>Tracheophyta</taxon>
        <taxon>Spermatophyta</taxon>
        <taxon>Magnoliopsida</taxon>
        <taxon>Ranunculales</taxon>
        <taxon>Circaeasteraceae</taxon>
        <taxon>Kingdonia</taxon>
    </lineage>
</organism>
<dbReference type="PANTHER" id="PTHR22652:SF0">
    <property type="entry name" value="NUCLEOPORIN NUP43"/>
    <property type="match status" value="1"/>
</dbReference>
<reference evidence="5 6" key="1">
    <citation type="journal article" date="2020" name="IScience">
        <title>Genome Sequencing of the Endangered Kingdonia uniflora (Circaeasteraceae, Ranunculales) Reveals Potential Mechanisms of Evolutionary Specialization.</title>
        <authorList>
            <person name="Sun Y."/>
            <person name="Deng T."/>
            <person name="Zhang A."/>
            <person name="Moore M.J."/>
            <person name="Landis J.B."/>
            <person name="Lin N."/>
            <person name="Zhang H."/>
            <person name="Zhang X."/>
            <person name="Huang J."/>
            <person name="Zhang X."/>
            <person name="Sun H."/>
            <person name="Wang H."/>
        </authorList>
    </citation>
    <scope>NUCLEOTIDE SEQUENCE [LARGE SCALE GENOMIC DNA]</scope>
    <source>
        <strain evidence="5">TB1705</strain>
        <tissue evidence="5">Leaf</tissue>
    </source>
</reference>
<evidence type="ECO:0000256" key="4">
    <source>
        <dbReference type="ARBA" id="ARBA00023242"/>
    </source>
</evidence>
<dbReference type="GO" id="GO:0031080">
    <property type="term" value="C:nuclear pore outer ring"/>
    <property type="evidence" value="ECO:0007669"/>
    <property type="project" value="TreeGrafter"/>
</dbReference>
<keyword evidence="2" id="KW-0853">WD repeat</keyword>
<name>A0A7J7MJK2_9MAGN</name>
<keyword evidence="3" id="KW-0677">Repeat</keyword>
<dbReference type="EMBL" id="JACGCM010001441">
    <property type="protein sequence ID" value="KAF6155002.1"/>
    <property type="molecule type" value="Genomic_DNA"/>
</dbReference>
<evidence type="ECO:0000256" key="2">
    <source>
        <dbReference type="ARBA" id="ARBA00022574"/>
    </source>
</evidence>